<name>A0A9W4SUU1_9GLOM</name>
<dbReference type="EMBL" id="CAMKVN010002499">
    <property type="protein sequence ID" value="CAI2181371.1"/>
    <property type="molecule type" value="Genomic_DNA"/>
</dbReference>
<sequence>MQTFDYLCEEIYDLYQEMPMENDKLESATTTTCEEEANIDDLQPRQISENIPKIDMKNSYQPDLKRFLQVEYQ</sequence>
<keyword evidence="2" id="KW-1185">Reference proteome</keyword>
<accession>A0A9W4SUU1</accession>
<evidence type="ECO:0000313" key="2">
    <source>
        <dbReference type="Proteomes" id="UP001153678"/>
    </source>
</evidence>
<protein>
    <submittedName>
        <fullName evidence="1">4064_t:CDS:1</fullName>
    </submittedName>
</protein>
<gene>
    <name evidence="1" type="ORF">FWILDA_LOCUS10052</name>
</gene>
<evidence type="ECO:0000313" key="1">
    <source>
        <dbReference type="EMBL" id="CAI2181371.1"/>
    </source>
</evidence>
<organism evidence="1 2">
    <name type="scientific">Funneliformis geosporum</name>
    <dbReference type="NCBI Taxonomy" id="1117311"/>
    <lineage>
        <taxon>Eukaryota</taxon>
        <taxon>Fungi</taxon>
        <taxon>Fungi incertae sedis</taxon>
        <taxon>Mucoromycota</taxon>
        <taxon>Glomeromycotina</taxon>
        <taxon>Glomeromycetes</taxon>
        <taxon>Glomerales</taxon>
        <taxon>Glomeraceae</taxon>
        <taxon>Funneliformis</taxon>
    </lineage>
</organism>
<proteinExistence type="predicted"/>
<reference evidence="1" key="1">
    <citation type="submission" date="2022-08" db="EMBL/GenBank/DDBJ databases">
        <authorList>
            <person name="Kallberg Y."/>
            <person name="Tangrot J."/>
            <person name="Rosling A."/>
        </authorList>
    </citation>
    <scope>NUCLEOTIDE SEQUENCE</scope>
    <source>
        <strain evidence="1">Wild A</strain>
    </source>
</reference>
<dbReference type="AlphaFoldDB" id="A0A9W4SUU1"/>
<comment type="caution">
    <text evidence="1">The sequence shown here is derived from an EMBL/GenBank/DDBJ whole genome shotgun (WGS) entry which is preliminary data.</text>
</comment>
<dbReference type="Proteomes" id="UP001153678">
    <property type="component" value="Unassembled WGS sequence"/>
</dbReference>